<protein>
    <submittedName>
        <fullName evidence="1">Uncharacterized protein</fullName>
    </submittedName>
</protein>
<sequence>MSSAIRDIMYGTVELRCTSKIVAKLASHCKEVGIFICSLKGKCIHSVGYSRVLYSVVNSVFCCKSCNPF</sequence>
<comment type="caution">
    <text evidence="1">The sequence shown here is derived from an EMBL/GenBank/DDBJ whole genome shotgun (WGS) entry which is preliminary data.</text>
</comment>
<dbReference type="Proteomes" id="UP001140949">
    <property type="component" value="Unassembled WGS sequence"/>
</dbReference>
<gene>
    <name evidence="1" type="ORF">M6B38_390255</name>
</gene>
<accession>A0AAX6G0W4</accession>
<name>A0AAX6G0W4_IRIPA</name>
<keyword evidence="2" id="KW-1185">Reference proteome</keyword>
<dbReference type="AlphaFoldDB" id="A0AAX6G0W4"/>
<dbReference type="EMBL" id="JANAVB010024600">
    <property type="protein sequence ID" value="KAJ6822093.1"/>
    <property type="molecule type" value="Genomic_DNA"/>
</dbReference>
<proteinExistence type="predicted"/>
<reference evidence="1" key="1">
    <citation type="journal article" date="2023" name="GigaByte">
        <title>Genome assembly of the bearded iris, Iris pallida Lam.</title>
        <authorList>
            <person name="Bruccoleri R.E."/>
            <person name="Oakeley E.J."/>
            <person name="Faust A.M.E."/>
            <person name="Altorfer M."/>
            <person name="Dessus-Babus S."/>
            <person name="Burckhardt D."/>
            <person name="Oertli M."/>
            <person name="Naumann U."/>
            <person name="Petersen F."/>
            <person name="Wong J."/>
        </authorList>
    </citation>
    <scope>NUCLEOTIDE SEQUENCE</scope>
    <source>
        <strain evidence="1">GSM-AAB239-AS_SAM_17_03QT</strain>
    </source>
</reference>
<evidence type="ECO:0000313" key="2">
    <source>
        <dbReference type="Proteomes" id="UP001140949"/>
    </source>
</evidence>
<evidence type="ECO:0000313" key="1">
    <source>
        <dbReference type="EMBL" id="KAJ6822093.1"/>
    </source>
</evidence>
<organism evidence="1 2">
    <name type="scientific">Iris pallida</name>
    <name type="common">Sweet iris</name>
    <dbReference type="NCBI Taxonomy" id="29817"/>
    <lineage>
        <taxon>Eukaryota</taxon>
        <taxon>Viridiplantae</taxon>
        <taxon>Streptophyta</taxon>
        <taxon>Embryophyta</taxon>
        <taxon>Tracheophyta</taxon>
        <taxon>Spermatophyta</taxon>
        <taxon>Magnoliopsida</taxon>
        <taxon>Liliopsida</taxon>
        <taxon>Asparagales</taxon>
        <taxon>Iridaceae</taxon>
        <taxon>Iridoideae</taxon>
        <taxon>Irideae</taxon>
        <taxon>Iris</taxon>
    </lineage>
</organism>
<reference evidence="1" key="2">
    <citation type="submission" date="2023-04" db="EMBL/GenBank/DDBJ databases">
        <authorList>
            <person name="Bruccoleri R.E."/>
            <person name="Oakeley E.J."/>
            <person name="Faust A.-M."/>
            <person name="Dessus-Babus S."/>
            <person name="Altorfer M."/>
            <person name="Burckhardt D."/>
            <person name="Oertli M."/>
            <person name="Naumann U."/>
            <person name="Petersen F."/>
            <person name="Wong J."/>
        </authorList>
    </citation>
    <scope>NUCLEOTIDE SEQUENCE</scope>
    <source>
        <strain evidence="1">GSM-AAB239-AS_SAM_17_03QT</strain>
        <tissue evidence="1">Leaf</tissue>
    </source>
</reference>